<dbReference type="STRING" id="1849047.A0A3D8R0P3"/>
<dbReference type="SUPFAM" id="SSF51735">
    <property type="entry name" value="NAD(P)-binding Rossmann-fold domains"/>
    <property type="match status" value="1"/>
</dbReference>
<keyword evidence="4" id="KW-1185">Reference proteome</keyword>
<proteinExistence type="predicted"/>
<feature type="domain" description="Gfo/Idh/MocA-like oxidoreductase N-terminal" evidence="1">
    <location>
        <begin position="9"/>
        <end position="130"/>
    </location>
</feature>
<dbReference type="Pfam" id="PF01408">
    <property type="entry name" value="GFO_IDH_MocA"/>
    <property type="match status" value="1"/>
</dbReference>
<protein>
    <submittedName>
        <fullName evidence="3">Uncharacterized protein</fullName>
    </submittedName>
</protein>
<dbReference type="OrthoDB" id="64915at2759"/>
<dbReference type="Proteomes" id="UP000256645">
    <property type="component" value="Unassembled WGS sequence"/>
</dbReference>
<dbReference type="EMBL" id="PDLM01000010">
    <property type="protein sequence ID" value="RDW67612.1"/>
    <property type="molecule type" value="Genomic_DNA"/>
</dbReference>
<dbReference type="GO" id="GO:0000166">
    <property type="term" value="F:nucleotide binding"/>
    <property type="evidence" value="ECO:0007669"/>
    <property type="project" value="InterPro"/>
</dbReference>
<dbReference type="GO" id="GO:0006740">
    <property type="term" value="P:NADPH regeneration"/>
    <property type="evidence" value="ECO:0007669"/>
    <property type="project" value="TreeGrafter"/>
</dbReference>
<dbReference type="Gene3D" id="3.30.360.10">
    <property type="entry name" value="Dihydrodipicolinate Reductase, domain 2"/>
    <property type="match status" value="1"/>
</dbReference>
<organism evidence="3 4">
    <name type="scientific">Coleophoma cylindrospora</name>
    <dbReference type="NCBI Taxonomy" id="1849047"/>
    <lineage>
        <taxon>Eukaryota</taxon>
        <taxon>Fungi</taxon>
        <taxon>Dikarya</taxon>
        <taxon>Ascomycota</taxon>
        <taxon>Pezizomycotina</taxon>
        <taxon>Leotiomycetes</taxon>
        <taxon>Helotiales</taxon>
        <taxon>Dermateaceae</taxon>
        <taxon>Coleophoma</taxon>
    </lineage>
</organism>
<evidence type="ECO:0000313" key="3">
    <source>
        <dbReference type="EMBL" id="RDW67612.1"/>
    </source>
</evidence>
<accession>A0A3D8R0P3</accession>
<evidence type="ECO:0000313" key="4">
    <source>
        <dbReference type="Proteomes" id="UP000256645"/>
    </source>
</evidence>
<feature type="domain" description="Gfo/Idh/MocA-like oxidoreductase C-terminal" evidence="2">
    <location>
        <begin position="217"/>
        <end position="369"/>
    </location>
</feature>
<dbReference type="InterPro" id="IPR004104">
    <property type="entry name" value="Gfo/Idh/MocA-like_OxRdtase_C"/>
</dbReference>
<gene>
    <name evidence="3" type="ORF">BP6252_09008</name>
</gene>
<dbReference type="Gene3D" id="3.40.50.720">
    <property type="entry name" value="NAD(P)-binding Rossmann-like Domain"/>
    <property type="match status" value="1"/>
</dbReference>
<dbReference type="GO" id="GO:0005737">
    <property type="term" value="C:cytoplasm"/>
    <property type="evidence" value="ECO:0007669"/>
    <property type="project" value="TreeGrafter"/>
</dbReference>
<dbReference type="PANTHER" id="PTHR42840">
    <property type="entry name" value="NAD(P)-BINDING ROSSMANN-FOLD SUPERFAMILY PROTEIN-RELATED"/>
    <property type="match status" value="1"/>
</dbReference>
<dbReference type="PANTHER" id="PTHR42840:SF7">
    <property type="entry name" value="BINDING ROSSMANN FOLD OXIDOREDUCTASE, PUTATIVE (AFU_ORTHOLOGUE AFUA_4G10190)-RELATED"/>
    <property type="match status" value="1"/>
</dbReference>
<evidence type="ECO:0000259" key="2">
    <source>
        <dbReference type="Pfam" id="PF02894"/>
    </source>
</evidence>
<dbReference type="InterPro" id="IPR000683">
    <property type="entry name" value="Gfo/Idh/MocA-like_OxRdtase_N"/>
</dbReference>
<dbReference type="AlphaFoldDB" id="A0A3D8R0P3"/>
<dbReference type="InterPro" id="IPR036291">
    <property type="entry name" value="NAD(P)-bd_dom_sf"/>
</dbReference>
<reference evidence="3 4" key="1">
    <citation type="journal article" date="2018" name="IMA Fungus">
        <title>IMA Genome-F 9: Draft genome sequence of Annulohypoxylon stygium, Aspergillus mulundensis, Berkeleyomyces basicola (syn. Thielaviopsis basicola), Ceratocystis smalleyi, two Cercospora beticola strains, Coleophoma cylindrospora, Fusarium fracticaudum, Phialophora cf. hyalina, and Morchella septimelata.</title>
        <authorList>
            <person name="Wingfield B.D."/>
            <person name="Bills G.F."/>
            <person name="Dong Y."/>
            <person name="Huang W."/>
            <person name="Nel W.J."/>
            <person name="Swalarsk-Parry B.S."/>
            <person name="Vaghefi N."/>
            <person name="Wilken P.M."/>
            <person name="An Z."/>
            <person name="de Beer Z.W."/>
            <person name="De Vos L."/>
            <person name="Chen L."/>
            <person name="Duong T.A."/>
            <person name="Gao Y."/>
            <person name="Hammerbacher A."/>
            <person name="Kikkert J.R."/>
            <person name="Li Y."/>
            <person name="Li H."/>
            <person name="Li K."/>
            <person name="Li Q."/>
            <person name="Liu X."/>
            <person name="Ma X."/>
            <person name="Naidoo K."/>
            <person name="Pethybridge S.J."/>
            <person name="Sun J."/>
            <person name="Steenkamp E.T."/>
            <person name="van der Nest M.A."/>
            <person name="van Wyk S."/>
            <person name="Wingfield M.J."/>
            <person name="Xiong C."/>
            <person name="Yue Q."/>
            <person name="Zhang X."/>
        </authorList>
    </citation>
    <scope>NUCLEOTIDE SEQUENCE [LARGE SCALE GENOMIC DNA]</scope>
    <source>
        <strain evidence="3 4">BP6252</strain>
    </source>
</reference>
<comment type="caution">
    <text evidence="3">The sequence shown here is derived from an EMBL/GenBank/DDBJ whole genome shotgun (WGS) entry which is preliminary data.</text>
</comment>
<evidence type="ECO:0000259" key="1">
    <source>
        <dbReference type="Pfam" id="PF01408"/>
    </source>
</evidence>
<name>A0A3D8R0P3_9HELO</name>
<dbReference type="GO" id="GO:0016491">
    <property type="term" value="F:oxidoreductase activity"/>
    <property type="evidence" value="ECO:0007669"/>
    <property type="project" value="TreeGrafter"/>
</dbReference>
<dbReference type="Pfam" id="PF02894">
    <property type="entry name" value="GFO_IDH_MocA_C"/>
    <property type="match status" value="1"/>
</dbReference>
<sequence>MASKSPSPLRVGILGAGEVAQVIHLPTLALLHSLYTVESICDISPRTLQHVATKFSIPHQTTNALETIKHPAVDLVMILSSDEFHEHHCISALSAGKLVFIEKPLTLSLPSAQRILDAEKAAGGNKIFVGYMRRYAPSFTGAFLREVAGIEKILYARVRDVVGPNSHFVSQSGTFPVKPTDISAEAGEERASNLKALMKETFPEHEASTVDVQFCRFLGSLGSHDLSLMRETLGFPESVAGVSANEPFYSAILNYRNKSGDAFSVTYESGIDFVPRFDASLTIYGECKTVSIQYDTPYVKGLPIKVTVQELNEHGEAIERQILSSFEDAYTVELKEVYACFKEGRKIKTTAADAVDDLRLFDLMYKQRAKQV</sequence>